<feature type="transmembrane region" description="Helical" evidence="12">
    <location>
        <begin position="800"/>
        <end position="819"/>
    </location>
</feature>
<feature type="transmembrane region" description="Helical" evidence="12">
    <location>
        <begin position="839"/>
        <end position="865"/>
    </location>
</feature>
<reference evidence="14" key="2">
    <citation type="submission" date="2023-02" db="EMBL/GenBank/DDBJ databases">
        <authorList>
            <consortium name="DOE Joint Genome Institute"/>
            <person name="Mondo S.J."/>
            <person name="Chang Y."/>
            <person name="Wang Y."/>
            <person name="Ahrendt S."/>
            <person name="Andreopoulos W."/>
            <person name="Barry K."/>
            <person name="Beard J."/>
            <person name="Benny G.L."/>
            <person name="Blankenship S."/>
            <person name="Bonito G."/>
            <person name="Cuomo C."/>
            <person name="Desiro A."/>
            <person name="Gervers K.A."/>
            <person name="Hundley H."/>
            <person name="Kuo A."/>
            <person name="LaButti K."/>
            <person name="Lang B.F."/>
            <person name="Lipzen A."/>
            <person name="O'Donnell K."/>
            <person name="Pangilinan J."/>
            <person name="Reynolds N."/>
            <person name="Sandor L."/>
            <person name="Smith M.W."/>
            <person name="Tsang A."/>
            <person name="Grigoriev I.V."/>
            <person name="Stajich J.E."/>
            <person name="Spatafora J.W."/>
        </authorList>
    </citation>
    <scope>NUCLEOTIDE SEQUENCE</scope>
    <source>
        <strain evidence="14">RSA 2281</strain>
    </source>
</reference>
<evidence type="ECO:0000256" key="11">
    <source>
        <dbReference type="ARBA" id="ARBA00023180"/>
    </source>
</evidence>
<comment type="function">
    <text evidence="12">Ethanolamine phosphate transferase involved in glycosylphosphatidylinositol-anchor biosynthesis. Transfers ethanolamine phosphate to the GPI second mannose.</text>
</comment>
<evidence type="ECO:0000256" key="4">
    <source>
        <dbReference type="ARBA" id="ARBA00020830"/>
    </source>
</evidence>
<dbReference type="InterPro" id="IPR017850">
    <property type="entry name" value="Alkaline_phosphatase_core_sf"/>
</dbReference>
<dbReference type="PANTHER" id="PTHR23072">
    <property type="entry name" value="PHOSPHATIDYLINOSITOL GLYCAN-RELATED"/>
    <property type="match status" value="1"/>
</dbReference>
<dbReference type="CDD" id="cd16024">
    <property type="entry name" value="GPI_EPT_2"/>
    <property type="match status" value="1"/>
</dbReference>
<feature type="domain" description="GPI ethanolamine phosphate transferase 2 C-terminal" evidence="13">
    <location>
        <begin position="467"/>
        <end position="935"/>
    </location>
</feature>
<evidence type="ECO:0000256" key="2">
    <source>
        <dbReference type="ARBA" id="ARBA00004687"/>
    </source>
</evidence>
<feature type="transmembrane region" description="Helical" evidence="12">
    <location>
        <begin position="12"/>
        <end position="31"/>
    </location>
</feature>
<comment type="caution">
    <text evidence="14">The sequence shown here is derived from an EMBL/GenBank/DDBJ whole genome shotgun (WGS) entry which is preliminary data.</text>
</comment>
<evidence type="ECO:0000256" key="1">
    <source>
        <dbReference type="ARBA" id="ARBA00004477"/>
    </source>
</evidence>
<feature type="transmembrane region" description="Helical" evidence="12">
    <location>
        <begin position="911"/>
        <end position="932"/>
    </location>
</feature>
<evidence type="ECO:0000256" key="7">
    <source>
        <dbReference type="ARBA" id="ARBA00022692"/>
    </source>
</evidence>
<sequence length="951" mass="107421">MLCQVQQPLNLICLLAIIQIIGLSLFARGFFPYKVYLSGFANVTSVPSWPDVTTETITRPTLIEPEFDQLVFIVVDALRNDFVLGPDSGFGFVKSQIELGHALPYTARATAPTVTMPRIKALTTGTVPSFLDAILNIAESDTSSSLQHHDNWVQQFRQTGNRTIHFFGDDTWIRLFPNTFTKFDGTTSFYVSDTVQVDLNVTRHIQPVFAEQDWDAIILHYLGLDHVGHLGGPYSPLMKPKQKEMDQAVEKIYEIVAQQDAERIKRDADAKGTLIILCGDHGMNEAGNHGGSSIGETSAALVFLSPRFESRPIINNNINSKFNFEFSEDDTRIFGFPVIDQIDVVPTLASLFSFPIPKNSLGKVIPELLQRNNHGPPIQLLRALQLNAHQLGQLLCRMLPDLVYYLDNPTQALSDTSISNPMGQLYSRAIMDHGKFLSSSDPIIAEKAAKAYLEFIYEAQSQLARTASDYKLTDMAIGTCLMTISAVIFIYRVFFFSDKLSSLWWSTKIVMLGMLIAYFISLFASSFIEEEHFIWYYFISTLFLLLALQSFKIPNKNLMQQTWLSILCILQLILMRITIAWDGGIKLMITEEIKWHLLAISLLTPLLWLICMMWRSSGRINIQATSGGAGYIITICKVMLILIMTLTSSLIFLYKIRSEQPSQQDEETIPGLYRYFMSQLEFANHLDQVALGKLIYNYCGSGLFVLTALVYVMKRASVLDMEGHEHQQQEATKTQHYLDTLLCMITPTLILFTRSHYAPLFIIYTVQLYLLRKWHGALPLSSLSPSGSGYHAGSGESTRIIAFLILCMIHAAFFMTGHSNSIAAIDLSNAYIGVTGYDTILIGALTFCSNWSTSIWWCIAGWILVADGQGSWWEYATTHSAMFSAILVVLSVAVTILREHLFIWTVFSPKYLYQMAWTCLFHWCIQIMFGTLSMRFYRVLRKQYSVVVSDE</sequence>
<proteinExistence type="inferred from homology"/>
<feature type="transmembrane region" description="Helical" evidence="12">
    <location>
        <begin position="631"/>
        <end position="654"/>
    </location>
</feature>
<evidence type="ECO:0000313" key="14">
    <source>
        <dbReference type="EMBL" id="KAI9269137.1"/>
    </source>
</evidence>
<feature type="transmembrane region" description="Helical" evidence="12">
    <location>
        <begin position="563"/>
        <end position="581"/>
    </location>
</feature>
<comment type="similarity">
    <text evidence="3 12">Belongs to the PIGG/PIGN/PIGO family. PIGG subfamily.</text>
</comment>
<dbReference type="GO" id="GO:0005789">
    <property type="term" value="C:endoplasmic reticulum membrane"/>
    <property type="evidence" value="ECO:0007669"/>
    <property type="project" value="UniProtKB-SubCell"/>
</dbReference>
<dbReference type="InterPro" id="IPR045687">
    <property type="entry name" value="PIGG/GPI7_C"/>
</dbReference>
<evidence type="ECO:0000256" key="5">
    <source>
        <dbReference type="ARBA" id="ARBA00022502"/>
    </source>
</evidence>
<feature type="transmembrane region" description="Helical" evidence="12">
    <location>
        <begin position="534"/>
        <end position="551"/>
    </location>
</feature>
<feature type="transmembrane region" description="Helical" evidence="12">
    <location>
        <begin position="509"/>
        <end position="528"/>
    </location>
</feature>
<feature type="transmembrane region" description="Helical" evidence="12">
    <location>
        <begin position="872"/>
        <end position="896"/>
    </location>
</feature>
<evidence type="ECO:0000313" key="15">
    <source>
        <dbReference type="Proteomes" id="UP001209540"/>
    </source>
</evidence>
<evidence type="ECO:0000256" key="9">
    <source>
        <dbReference type="ARBA" id="ARBA00022989"/>
    </source>
</evidence>
<keyword evidence="11" id="KW-0325">Glycoprotein</keyword>
<feature type="transmembrane region" description="Helical" evidence="12">
    <location>
        <begin position="695"/>
        <end position="713"/>
    </location>
</feature>
<evidence type="ECO:0000256" key="3">
    <source>
        <dbReference type="ARBA" id="ARBA00005315"/>
    </source>
</evidence>
<keyword evidence="15" id="KW-1185">Reference proteome</keyword>
<dbReference type="EMBL" id="JAIXMP010000008">
    <property type="protein sequence ID" value="KAI9269137.1"/>
    <property type="molecule type" value="Genomic_DNA"/>
</dbReference>
<dbReference type="InterPro" id="IPR037674">
    <property type="entry name" value="PIG-G_N"/>
</dbReference>
<comment type="pathway">
    <text evidence="2 12">Glycolipid biosynthesis; glycosylphosphatidylinositol-anchor biosynthesis.</text>
</comment>
<dbReference type="AlphaFoldDB" id="A0AAD5KK65"/>
<protein>
    <recommendedName>
        <fullName evidence="4 12">GPI ethanolamine phosphate transferase 2</fullName>
    </recommendedName>
</protein>
<dbReference type="SUPFAM" id="SSF53649">
    <property type="entry name" value="Alkaline phosphatase-like"/>
    <property type="match status" value="1"/>
</dbReference>
<feature type="transmembrane region" description="Helical" evidence="12">
    <location>
        <begin position="593"/>
        <end position="611"/>
    </location>
</feature>
<dbReference type="Pfam" id="PF19316">
    <property type="entry name" value="PIGO_PIGG"/>
    <property type="match status" value="1"/>
</dbReference>
<keyword evidence="6 12" id="KW-0808">Transferase</keyword>
<dbReference type="Proteomes" id="UP001209540">
    <property type="component" value="Unassembled WGS sequence"/>
</dbReference>
<keyword evidence="7 12" id="KW-0812">Transmembrane</keyword>
<comment type="subcellular location">
    <subcellularLocation>
        <location evidence="1 12">Endoplasmic reticulum membrane</location>
        <topology evidence="1 12">Multi-pass membrane protein</topology>
    </subcellularLocation>
</comment>
<dbReference type="GO" id="GO:0051267">
    <property type="term" value="F:CP2 mannose-ethanolamine phosphotransferase activity"/>
    <property type="evidence" value="ECO:0007669"/>
    <property type="project" value="TreeGrafter"/>
</dbReference>
<dbReference type="InterPro" id="IPR039527">
    <property type="entry name" value="PIGG/GPI7"/>
</dbReference>
<name>A0AAD5KK65_9FUNG</name>
<gene>
    <name evidence="14" type="ORF">BDA99DRAFT_503655</name>
</gene>
<keyword evidence="10 12" id="KW-0472">Membrane</keyword>
<dbReference type="GO" id="GO:0006506">
    <property type="term" value="P:GPI anchor biosynthetic process"/>
    <property type="evidence" value="ECO:0007669"/>
    <property type="project" value="UniProtKB-KW"/>
</dbReference>
<keyword evidence="9 12" id="KW-1133">Transmembrane helix</keyword>
<dbReference type="Pfam" id="PF01663">
    <property type="entry name" value="Phosphodiest"/>
    <property type="match status" value="1"/>
</dbReference>
<keyword evidence="5 12" id="KW-0337">GPI-anchor biosynthesis</keyword>
<dbReference type="Gene3D" id="3.40.720.10">
    <property type="entry name" value="Alkaline Phosphatase, subunit A"/>
    <property type="match status" value="1"/>
</dbReference>
<evidence type="ECO:0000256" key="6">
    <source>
        <dbReference type="ARBA" id="ARBA00022679"/>
    </source>
</evidence>
<dbReference type="PANTHER" id="PTHR23072:SF0">
    <property type="entry name" value="GPI ETHANOLAMINE PHOSPHATE TRANSFERASE 2"/>
    <property type="match status" value="1"/>
</dbReference>
<evidence type="ECO:0000259" key="13">
    <source>
        <dbReference type="Pfam" id="PF19316"/>
    </source>
</evidence>
<feature type="transmembrane region" description="Helical" evidence="12">
    <location>
        <begin position="475"/>
        <end position="497"/>
    </location>
</feature>
<organism evidence="14 15">
    <name type="scientific">Phascolomyces articulosus</name>
    <dbReference type="NCBI Taxonomy" id="60185"/>
    <lineage>
        <taxon>Eukaryota</taxon>
        <taxon>Fungi</taxon>
        <taxon>Fungi incertae sedis</taxon>
        <taxon>Mucoromycota</taxon>
        <taxon>Mucoromycotina</taxon>
        <taxon>Mucoromycetes</taxon>
        <taxon>Mucorales</taxon>
        <taxon>Lichtheimiaceae</taxon>
        <taxon>Phascolomyces</taxon>
    </lineage>
</organism>
<accession>A0AAD5KK65</accession>
<dbReference type="InterPro" id="IPR002591">
    <property type="entry name" value="Phosphodiest/P_Trfase"/>
</dbReference>
<keyword evidence="8 12" id="KW-0256">Endoplasmic reticulum</keyword>
<evidence type="ECO:0000256" key="10">
    <source>
        <dbReference type="ARBA" id="ARBA00023136"/>
    </source>
</evidence>
<reference evidence="14" key="1">
    <citation type="journal article" date="2022" name="IScience">
        <title>Evolution of zygomycete secretomes and the origins of terrestrial fungal ecologies.</title>
        <authorList>
            <person name="Chang Y."/>
            <person name="Wang Y."/>
            <person name="Mondo S."/>
            <person name="Ahrendt S."/>
            <person name="Andreopoulos W."/>
            <person name="Barry K."/>
            <person name="Beard J."/>
            <person name="Benny G.L."/>
            <person name="Blankenship S."/>
            <person name="Bonito G."/>
            <person name="Cuomo C."/>
            <person name="Desiro A."/>
            <person name="Gervers K.A."/>
            <person name="Hundley H."/>
            <person name="Kuo A."/>
            <person name="LaButti K."/>
            <person name="Lang B.F."/>
            <person name="Lipzen A."/>
            <person name="O'Donnell K."/>
            <person name="Pangilinan J."/>
            <person name="Reynolds N."/>
            <person name="Sandor L."/>
            <person name="Smith M.E."/>
            <person name="Tsang A."/>
            <person name="Grigoriev I.V."/>
            <person name="Stajich J.E."/>
            <person name="Spatafora J.W."/>
        </authorList>
    </citation>
    <scope>NUCLEOTIDE SEQUENCE</scope>
    <source>
        <strain evidence="14">RSA 2281</strain>
    </source>
</reference>
<evidence type="ECO:0000256" key="12">
    <source>
        <dbReference type="RuleBase" id="RU367106"/>
    </source>
</evidence>
<evidence type="ECO:0000256" key="8">
    <source>
        <dbReference type="ARBA" id="ARBA00022824"/>
    </source>
</evidence>